<evidence type="ECO:0000256" key="1">
    <source>
        <dbReference type="SAM" id="MobiDB-lite"/>
    </source>
</evidence>
<sequence length="227" mass="25504">MSKLNDDNHQPPPSQPPPPPQPSLFYRITTVDETISHTIHTLSTPIIPTTFLKLLELTGDGRLWFPLTLSLFLSPLSLHAPPLYSLSLSLLAGLVTDIIAVGLLKHLVRRRRPSHNNHPMPSHLPVDRWSFPSGHASRVLFIATFFDLEIDTIRGGIDQVLVRDPEILRRWIGDREVVAYFVGGFWAWAVVTAVSRVLLGRHYVIDVVVGSLVGVINALFVHHFLRF</sequence>
<feature type="transmembrane region" description="Helical" evidence="2">
    <location>
        <begin position="177"/>
        <end position="197"/>
    </location>
</feature>
<dbReference type="InterPro" id="IPR000326">
    <property type="entry name" value="PAP2/HPO"/>
</dbReference>
<evidence type="ECO:0000313" key="4">
    <source>
        <dbReference type="EMBL" id="KAK9668317.1"/>
    </source>
</evidence>
<keyword evidence="2" id="KW-0812">Transmembrane</keyword>
<feature type="transmembrane region" description="Helical" evidence="2">
    <location>
        <begin position="203"/>
        <end position="225"/>
    </location>
</feature>
<dbReference type="SMART" id="SM00014">
    <property type="entry name" value="acidPPc"/>
    <property type="match status" value="1"/>
</dbReference>
<reference evidence="4" key="1">
    <citation type="submission" date="2024-03" db="EMBL/GenBank/DDBJ databases">
        <title>WGS assembly of Saponaria officinalis var. Norfolk2.</title>
        <authorList>
            <person name="Jenkins J."/>
            <person name="Shu S."/>
            <person name="Grimwood J."/>
            <person name="Barry K."/>
            <person name="Goodstein D."/>
            <person name="Schmutz J."/>
            <person name="Leebens-Mack J."/>
            <person name="Osbourn A."/>
        </authorList>
    </citation>
    <scope>NUCLEOTIDE SEQUENCE [LARGE SCALE GENOMIC DNA]</scope>
    <source>
        <strain evidence="4">JIC</strain>
    </source>
</reference>
<comment type="caution">
    <text evidence="4">The sequence shown here is derived from an EMBL/GenBank/DDBJ whole genome shotgun (WGS) entry which is preliminary data.</text>
</comment>
<keyword evidence="2" id="KW-0472">Membrane</keyword>
<evidence type="ECO:0000256" key="2">
    <source>
        <dbReference type="SAM" id="Phobius"/>
    </source>
</evidence>
<organism evidence="4 5">
    <name type="scientific">Saponaria officinalis</name>
    <name type="common">Common soapwort</name>
    <name type="synonym">Lychnis saponaria</name>
    <dbReference type="NCBI Taxonomy" id="3572"/>
    <lineage>
        <taxon>Eukaryota</taxon>
        <taxon>Viridiplantae</taxon>
        <taxon>Streptophyta</taxon>
        <taxon>Embryophyta</taxon>
        <taxon>Tracheophyta</taxon>
        <taxon>Spermatophyta</taxon>
        <taxon>Magnoliopsida</taxon>
        <taxon>eudicotyledons</taxon>
        <taxon>Gunneridae</taxon>
        <taxon>Pentapetalae</taxon>
        <taxon>Caryophyllales</taxon>
        <taxon>Caryophyllaceae</taxon>
        <taxon>Caryophylleae</taxon>
        <taxon>Saponaria</taxon>
    </lineage>
</organism>
<keyword evidence="2" id="KW-1133">Transmembrane helix</keyword>
<accession>A0AAW1GWY7</accession>
<dbReference type="Pfam" id="PF01569">
    <property type="entry name" value="PAP2"/>
    <property type="match status" value="1"/>
</dbReference>
<feature type="compositionally biased region" description="Pro residues" evidence="1">
    <location>
        <begin position="10"/>
        <end position="22"/>
    </location>
</feature>
<feature type="domain" description="Phosphatidic acid phosphatase type 2/haloperoxidase" evidence="3">
    <location>
        <begin position="85"/>
        <end position="222"/>
    </location>
</feature>
<dbReference type="AlphaFoldDB" id="A0AAW1GWY7"/>
<proteinExistence type="predicted"/>
<dbReference type="Gene3D" id="1.20.144.10">
    <property type="entry name" value="Phosphatidic acid phosphatase type 2/haloperoxidase"/>
    <property type="match status" value="1"/>
</dbReference>
<protein>
    <recommendedName>
        <fullName evidence="3">Phosphatidic acid phosphatase type 2/haloperoxidase domain-containing protein</fullName>
    </recommendedName>
</protein>
<dbReference type="EMBL" id="JBDFQZ010000013">
    <property type="protein sequence ID" value="KAK9668317.1"/>
    <property type="molecule type" value="Genomic_DNA"/>
</dbReference>
<dbReference type="PANTHER" id="PTHR14969:SF13">
    <property type="entry name" value="AT30094P"/>
    <property type="match status" value="1"/>
</dbReference>
<name>A0AAW1GWY7_SAPOF</name>
<dbReference type="InterPro" id="IPR036938">
    <property type="entry name" value="PAP2/HPO_sf"/>
</dbReference>
<dbReference type="PANTHER" id="PTHR14969">
    <property type="entry name" value="SPHINGOSINE-1-PHOSPHATE PHOSPHOHYDROLASE"/>
    <property type="match status" value="1"/>
</dbReference>
<keyword evidence="5" id="KW-1185">Reference proteome</keyword>
<feature type="region of interest" description="Disordered" evidence="1">
    <location>
        <begin position="1"/>
        <end position="22"/>
    </location>
</feature>
<feature type="transmembrane region" description="Helical" evidence="2">
    <location>
        <begin position="86"/>
        <end position="104"/>
    </location>
</feature>
<dbReference type="SUPFAM" id="SSF48317">
    <property type="entry name" value="Acid phosphatase/Vanadium-dependent haloperoxidase"/>
    <property type="match status" value="1"/>
</dbReference>
<evidence type="ECO:0000259" key="3">
    <source>
        <dbReference type="SMART" id="SM00014"/>
    </source>
</evidence>
<gene>
    <name evidence="4" type="ORF">RND81_13G051000</name>
</gene>
<dbReference type="Proteomes" id="UP001443914">
    <property type="component" value="Unassembled WGS sequence"/>
</dbReference>
<evidence type="ECO:0000313" key="5">
    <source>
        <dbReference type="Proteomes" id="UP001443914"/>
    </source>
</evidence>
<dbReference type="GO" id="GO:0042392">
    <property type="term" value="F:sphingosine-1-phosphate phosphatase activity"/>
    <property type="evidence" value="ECO:0007669"/>
    <property type="project" value="TreeGrafter"/>
</dbReference>